<sequence>MLQRDKVWKTTLYPCCRETKSERLVCIHAAERQSLEDHSVSMLQRDKVWKTSLYPCCRETKSGRPLCIHAAERQSLKD</sequence>
<evidence type="ECO:0000313" key="1">
    <source>
        <dbReference type="EMBL" id="KAH3735623.1"/>
    </source>
</evidence>
<reference evidence="1" key="2">
    <citation type="submission" date="2020-11" db="EMBL/GenBank/DDBJ databases">
        <authorList>
            <person name="McCartney M.A."/>
            <person name="Auch B."/>
            <person name="Kono T."/>
            <person name="Mallez S."/>
            <person name="Becker A."/>
            <person name="Gohl D.M."/>
            <person name="Silverstein K.A.T."/>
            <person name="Koren S."/>
            <person name="Bechman K.B."/>
            <person name="Herman A."/>
            <person name="Abrahante J.E."/>
            <person name="Garbe J."/>
        </authorList>
    </citation>
    <scope>NUCLEOTIDE SEQUENCE</scope>
    <source>
        <strain evidence="1">Duluth1</strain>
        <tissue evidence="1">Whole animal</tissue>
    </source>
</reference>
<dbReference type="Proteomes" id="UP000828390">
    <property type="component" value="Unassembled WGS sequence"/>
</dbReference>
<organism evidence="1 2">
    <name type="scientific">Dreissena polymorpha</name>
    <name type="common">Zebra mussel</name>
    <name type="synonym">Mytilus polymorpha</name>
    <dbReference type="NCBI Taxonomy" id="45954"/>
    <lineage>
        <taxon>Eukaryota</taxon>
        <taxon>Metazoa</taxon>
        <taxon>Spiralia</taxon>
        <taxon>Lophotrochozoa</taxon>
        <taxon>Mollusca</taxon>
        <taxon>Bivalvia</taxon>
        <taxon>Autobranchia</taxon>
        <taxon>Heteroconchia</taxon>
        <taxon>Euheterodonta</taxon>
        <taxon>Imparidentia</taxon>
        <taxon>Neoheterodontei</taxon>
        <taxon>Myida</taxon>
        <taxon>Dreissenoidea</taxon>
        <taxon>Dreissenidae</taxon>
        <taxon>Dreissena</taxon>
    </lineage>
</organism>
<proteinExistence type="predicted"/>
<dbReference type="EMBL" id="JAIWYP010000011">
    <property type="protein sequence ID" value="KAH3735623.1"/>
    <property type="molecule type" value="Genomic_DNA"/>
</dbReference>
<gene>
    <name evidence="1" type="ORF">DPMN_042158</name>
</gene>
<keyword evidence="2" id="KW-1185">Reference proteome</keyword>
<accession>A0A9D4HWT7</accession>
<name>A0A9D4HWT7_DREPO</name>
<protein>
    <submittedName>
        <fullName evidence="1">Uncharacterized protein</fullName>
    </submittedName>
</protein>
<evidence type="ECO:0000313" key="2">
    <source>
        <dbReference type="Proteomes" id="UP000828390"/>
    </source>
</evidence>
<dbReference type="AlphaFoldDB" id="A0A9D4HWT7"/>
<reference evidence="1" key="1">
    <citation type="journal article" date="2019" name="bioRxiv">
        <title>The Genome of the Zebra Mussel, Dreissena polymorpha: A Resource for Invasive Species Research.</title>
        <authorList>
            <person name="McCartney M.A."/>
            <person name="Auch B."/>
            <person name="Kono T."/>
            <person name="Mallez S."/>
            <person name="Zhang Y."/>
            <person name="Obille A."/>
            <person name="Becker A."/>
            <person name="Abrahante J.E."/>
            <person name="Garbe J."/>
            <person name="Badalamenti J.P."/>
            <person name="Herman A."/>
            <person name="Mangelson H."/>
            <person name="Liachko I."/>
            <person name="Sullivan S."/>
            <person name="Sone E.D."/>
            <person name="Koren S."/>
            <person name="Silverstein K.A.T."/>
            <person name="Beckman K.B."/>
            <person name="Gohl D.M."/>
        </authorList>
    </citation>
    <scope>NUCLEOTIDE SEQUENCE</scope>
    <source>
        <strain evidence="1">Duluth1</strain>
        <tissue evidence="1">Whole animal</tissue>
    </source>
</reference>
<comment type="caution">
    <text evidence="1">The sequence shown here is derived from an EMBL/GenBank/DDBJ whole genome shotgun (WGS) entry which is preliminary data.</text>
</comment>